<evidence type="ECO:0000256" key="1">
    <source>
        <dbReference type="SAM" id="Phobius"/>
    </source>
</evidence>
<dbReference type="InterPro" id="IPR007686">
    <property type="entry name" value="YutG/PgpA"/>
</dbReference>
<dbReference type="InterPro" id="IPR026037">
    <property type="entry name" value="PgpA"/>
</dbReference>
<feature type="transmembrane region" description="Helical" evidence="1">
    <location>
        <begin position="127"/>
        <end position="144"/>
    </location>
</feature>
<keyword evidence="1" id="KW-0812">Transmembrane</keyword>
<keyword evidence="4" id="KW-1185">Reference proteome</keyword>
<evidence type="ECO:0000313" key="3">
    <source>
        <dbReference type="EMBL" id="MCO6024366.1"/>
    </source>
</evidence>
<evidence type="ECO:0000313" key="4">
    <source>
        <dbReference type="Proteomes" id="UP001204015"/>
    </source>
</evidence>
<dbReference type="RefSeq" id="WP_252759720.1">
    <property type="nucleotide sequence ID" value="NZ_JAMXLY010000001.1"/>
</dbReference>
<comment type="caution">
    <text evidence="3">The sequence shown here is derived from an EMBL/GenBank/DDBJ whole genome shotgun (WGS) entry which is preliminary data.</text>
</comment>
<protein>
    <submittedName>
        <fullName evidence="3">Phosphatidylglycerophosphatase A</fullName>
    </submittedName>
</protein>
<dbReference type="CDD" id="cd06971">
    <property type="entry name" value="PgpA"/>
    <property type="match status" value="1"/>
</dbReference>
<feature type="transmembrane region" description="Helical" evidence="1">
    <location>
        <begin position="35"/>
        <end position="55"/>
    </location>
</feature>
<name>A0ABT1BTG1_9BACT</name>
<dbReference type="SUPFAM" id="SSF101307">
    <property type="entry name" value="YutG-like"/>
    <property type="match status" value="1"/>
</dbReference>
<organism evidence="3 4">
    <name type="scientific">Segatella cerevisiae</name>
    <dbReference type="NCBI Taxonomy" id="2053716"/>
    <lineage>
        <taxon>Bacteria</taxon>
        <taxon>Pseudomonadati</taxon>
        <taxon>Bacteroidota</taxon>
        <taxon>Bacteroidia</taxon>
        <taxon>Bacteroidales</taxon>
        <taxon>Prevotellaceae</taxon>
        <taxon>Segatella</taxon>
    </lineage>
</organism>
<gene>
    <name evidence="3" type="ORF">NG821_00650</name>
</gene>
<reference evidence="3 4" key="1">
    <citation type="submission" date="2022-06" db="EMBL/GenBank/DDBJ databases">
        <title>A taxonomic note on the genus Prevotella: Description of four novel genera and emended description of the genera Hallella and Xylanibacter.</title>
        <authorList>
            <person name="Hitch T.C.A."/>
        </authorList>
    </citation>
    <scope>NUCLEOTIDE SEQUENCE [LARGE SCALE GENOMIC DNA]</scope>
    <source>
        <strain evidence="3 4">DSM 100619</strain>
    </source>
</reference>
<dbReference type="PIRSF" id="PIRSF006162">
    <property type="entry name" value="PgpA"/>
    <property type="match status" value="1"/>
</dbReference>
<feature type="transmembrane region" description="Helical" evidence="1">
    <location>
        <begin position="156"/>
        <end position="179"/>
    </location>
</feature>
<dbReference type="PANTHER" id="PTHR36305">
    <property type="entry name" value="PHOSPHATIDYLGLYCEROPHOSPHATASE A"/>
    <property type="match status" value="1"/>
</dbReference>
<keyword evidence="1" id="KW-1133">Transmembrane helix</keyword>
<proteinExistence type="predicted"/>
<feature type="domain" description="YutG/PgpA" evidence="2">
    <location>
        <begin position="27"/>
        <end position="179"/>
    </location>
</feature>
<dbReference type="EMBL" id="JAMXLY010000001">
    <property type="protein sequence ID" value="MCO6024366.1"/>
    <property type="molecule type" value="Genomic_DNA"/>
</dbReference>
<keyword evidence="1" id="KW-0472">Membrane</keyword>
<dbReference type="Pfam" id="PF04608">
    <property type="entry name" value="PgpA"/>
    <property type="match status" value="1"/>
</dbReference>
<dbReference type="PANTHER" id="PTHR36305:SF1">
    <property type="entry name" value="PHOSPHATIDYLGLYCEROPHOSPHATASE A"/>
    <property type="match status" value="1"/>
</dbReference>
<dbReference type="InterPro" id="IPR036681">
    <property type="entry name" value="PgpA-like_sf"/>
</dbReference>
<feature type="transmembrane region" description="Helical" evidence="1">
    <location>
        <begin position="67"/>
        <end position="91"/>
    </location>
</feature>
<dbReference type="Proteomes" id="UP001204015">
    <property type="component" value="Unassembled WGS sequence"/>
</dbReference>
<sequence>MGEKEIDKEKSRHLRPLKPVSTLPKIIGTGFGSGYFPLCPGTAGAVLALLIWILLGELIPLPAKESFPVALECFTFVLIIVFTIAGVWATAKLMPSWGNDPKRVVVDEMVGQWTALLAAPAFIYENRIWMALGALILFRFFDIFKPLGIRILDRKVGAFWVMADDLLAGIYSMIILIIVGNIPGWVI</sequence>
<evidence type="ECO:0000259" key="2">
    <source>
        <dbReference type="Pfam" id="PF04608"/>
    </source>
</evidence>
<accession>A0ABT1BTG1</accession>